<dbReference type="AlphaFoldDB" id="A0A074ZVV3"/>
<dbReference type="KEGG" id="ovi:T265_11877"/>
<dbReference type="OrthoDB" id="6254330at2759"/>
<sequence length="323" mass="34812">MTKSDSFKVALICLQYVVHSEAAGPTVVFEPANGFVRVGTAETIKCSLQADPPKPQGTFGLVDLKTTTDLILLDNVTATIKPPTDPGTYAHVGSTTVECIFTKTDDGSTVKGTITVRVLPAKLEGTLDGGASGNPVLQVGDTKELQCDLLPAGTADKLAGTWKATLDEAGKTCAAVTVAEQKANIKPIKAGGYTEPCSFNVTCVFSATEGEQIYTFTQRVDVVGLRQDNRDTNTPTSESRYSEQWFAGNGFHISLPSHCLAAFGSPPPFTWLCEKSPSRKSVDWHTQHVTKPAQPMQCDQFIYRGIADPVSHQIRAMLRRRFA</sequence>
<dbReference type="CTD" id="20326045"/>
<proteinExistence type="predicted"/>
<evidence type="ECO:0000313" key="2">
    <source>
        <dbReference type="Proteomes" id="UP000054324"/>
    </source>
</evidence>
<dbReference type="GeneID" id="20326045"/>
<dbReference type="EMBL" id="KL597249">
    <property type="protein sequence ID" value="KER19309.1"/>
    <property type="molecule type" value="Genomic_DNA"/>
</dbReference>
<dbReference type="RefSeq" id="XP_009176946.1">
    <property type="nucleotide sequence ID" value="XM_009178682.1"/>
</dbReference>
<dbReference type="Proteomes" id="UP000054324">
    <property type="component" value="Unassembled WGS sequence"/>
</dbReference>
<evidence type="ECO:0000313" key="1">
    <source>
        <dbReference type="EMBL" id="KER19309.1"/>
    </source>
</evidence>
<keyword evidence="2" id="KW-1185">Reference proteome</keyword>
<reference evidence="1 2" key="1">
    <citation type="submission" date="2013-11" db="EMBL/GenBank/DDBJ databases">
        <title>Opisthorchis viverrini - life in the bile duct.</title>
        <authorList>
            <person name="Young N.D."/>
            <person name="Nagarajan N."/>
            <person name="Lin S.J."/>
            <person name="Korhonen P.K."/>
            <person name="Jex A.R."/>
            <person name="Hall R.S."/>
            <person name="Safavi-Hemami H."/>
            <person name="Kaewkong W."/>
            <person name="Bertrand D."/>
            <person name="Gao S."/>
            <person name="Seet Q."/>
            <person name="Wongkham S."/>
            <person name="Teh B.T."/>
            <person name="Wongkham C."/>
            <person name="Intapan P.M."/>
            <person name="Maleewong W."/>
            <person name="Yang X."/>
            <person name="Hu M."/>
            <person name="Wang Z."/>
            <person name="Hofmann A."/>
            <person name="Sternberg P.W."/>
            <person name="Tan P."/>
            <person name="Wang J."/>
            <person name="Gasser R.B."/>
        </authorList>
    </citation>
    <scope>NUCLEOTIDE SEQUENCE [LARGE SCALE GENOMIC DNA]</scope>
</reference>
<gene>
    <name evidence="1" type="ORF">T265_11877</name>
</gene>
<accession>A0A074ZVV3</accession>
<protein>
    <submittedName>
        <fullName evidence="1">Uncharacterized protein</fullName>
    </submittedName>
</protein>
<name>A0A074ZVV3_OPIVI</name>
<organism evidence="1 2">
    <name type="scientific">Opisthorchis viverrini</name>
    <name type="common">Southeast Asian liver fluke</name>
    <dbReference type="NCBI Taxonomy" id="6198"/>
    <lineage>
        <taxon>Eukaryota</taxon>
        <taxon>Metazoa</taxon>
        <taxon>Spiralia</taxon>
        <taxon>Lophotrochozoa</taxon>
        <taxon>Platyhelminthes</taxon>
        <taxon>Trematoda</taxon>
        <taxon>Digenea</taxon>
        <taxon>Opisthorchiida</taxon>
        <taxon>Opisthorchiata</taxon>
        <taxon>Opisthorchiidae</taxon>
        <taxon>Opisthorchis</taxon>
    </lineage>
</organism>